<proteinExistence type="predicted"/>
<dbReference type="AlphaFoldDB" id="A0A542YKP1"/>
<gene>
    <name evidence="2" type="ORF">FB562_1755</name>
</gene>
<dbReference type="Proteomes" id="UP000317998">
    <property type="component" value="Unassembled WGS sequence"/>
</dbReference>
<name>A0A542YKP1_9MICO</name>
<reference evidence="2 3" key="1">
    <citation type="submission" date="2019-06" db="EMBL/GenBank/DDBJ databases">
        <title>Sequencing the genomes of 1000 actinobacteria strains.</title>
        <authorList>
            <person name="Klenk H.-P."/>
        </authorList>
    </citation>
    <scope>NUCLEOTIDE SEQUENCE [LARGE SCALE GENOMIC DNA]</scope>
    <source>
        <strain evidence="2 3">DSM 26477</strain>
    </source>
</reference>
<dbReference type="EMBL" id="VFOM01000001">
    <property type="protein sequence ID" value="TQL48657.1"/>
    <property type="molecule type" value="Genomic_DNA"/>
</dbReference>
<sequence length="304" mass="35170">MTSVAPRRVVYSALMGQYEKLNEQPVARETDIDFICFTDDPELTSETWQIRLVEPRLPMDSIRSARYFKTRGFMLLGDYDESLWIDNSVRLRSTPDAILDAWLADADIAIPQHSFRKTVIGEFDTVATDGYDDPARVYEQLIHYSSLRPESLQELPYWTALLARRHTPEVDAAMSLWSDHIMRYSRRDQLSINFVLGSAGLPVTAIGIDNLSSEWHEWPVRADRKWHVTQDRLANALRVPSVELGKLENDLRLMKEQIGAVETMHTDVLEARENELHHLYRSTLSWRLMAPLRAVSTWMGRGRR</sequence>
<dbReference type="InterPro" id="IPR048354">
    <property type="entry name" value="TOD1_MUCI70_glycTrfase_dom"/>
</dbReference>
<dbReference type="Pfam" id="PF04765">
    <property type="entry name" value="TOD1_MUCI70"/>
    <property type="match status" value="1"/>
</dbReference>
<evidence type="ECO:0000259" key="1">
    <source>
        <dbReference type="Pfam" id="PF04765"/>
    </source>
</evidence>
<protein>
    <submittedName>
        <fullName evidence="2">Uncharacterized protein DUF616</fullName>
    </submittedName>
</protein>
<accession>A0A542YKP1</accession>
<comment type="caution">
    <text evidence="2">The sequence shown here is derived from an EMBL/GenBank/DDBJ whole genome shotgun (WGS) entry which is preliminary data.</text>
</comment>
<evidence type="ECO:0000313" key="2">
    <source>
        <dbReference type="EMBL" id="TQL48657.1"/>
    </source>
</evidence>
<organism evidence="2 3">
    <name type="scientific">Homoserinimonas aerilata</name>
    <dbReference type="NCBI Taxonomy" id="1162970"/>
    <lineage>
        <taxon>Bacteria</taxon>
        <taxon>Bacillati</taxon>
        <taxon>Actinomycetota</taxon>
        <taxon>Actinomycetes</taxon>
        <taxon>Micrococcales</taxon>
        <taxon>Microbacteriaceae</taxon>
        <taxon>Homoserinimonas</taxon>
    </lineage>
</organism>
<keyword evidence="3" id="KW-1185">Reference proteome</keyword>
<dbReference type="OrthoDB" id="9179784at2"/>
<evidence type="ECO:0000313" key="3">
    <source>
        <dbReference type="Proteomes" id="UP000317998"/>
    </source>
</evidence>
<feature type="domain" description="TOD1/MUCI70 glycosyltransferase-like" evidence="1">
    <location>
        <begin position="48"/>
        <end position="196"/>
    </location>
</feature>
<dbReference type="RefSeq" id="WP_141880737.1">
    <property type="nucleotide sequence ID" value="NZ_VFOM01000001.1"/>
</dbReference>